<reference evidence="4 5" key="1">
    <citation type="submission" date="2021-12" db="EMBL/GenBank/DDBJ databases">
        <title>Genome sequencing of bacteria with rrn-lacking chromosome and rrn-plasmid.</title>
        <authorList>
            <person name="Anda M."/>
            <person name="Iwasaki W."/>
        </authorList>
    </citation>
    <scope>NUCLEOTIDE SEQUENCE [LARGE SCALE GENOMIC DNA]</scope>
    <source>
        <strain evidence="4 5">NBRC 15940</strain>
    </source>
</reference>
<name>A0AAN4VV62_9BACT</name>
<dbReference type="Pfam" id="PF09822">
    <property type="entry name" value="ABC_transp_aux"/>
    <property type="match status" value="1"/>
</dbReference>
<evidence type="ECO:0000313" key="5">
    <source>
        <dbReference type="Proteomes" id="UP001310022"/>
    </source>
</evidence>
<feature type="domain" description="ABC-type uncharacterised transport system" evidence="2">
    <location>
        <begin position="177"/>
        <end position="475"/>
    </location>
</feature>
<dbReference type="Pfam" id="PF23357">
    <property type="entry name" value="DUF7088"/>
    <property type="match status" value="1"/>
</dbReference>
<organism evidence="4 5">
    <name type="scientific">Persicobacter diffluens</name>
    <dbReference type="NCBI Taxonomy" id="981"/>
    <lineage>
        <taxon>Bacteria</taxon>
        <taxon>Pseudomonadati</taxon>
        <taxon>Bacteroidota</taxon>
        <taxon>Cytophagia</taxon>
        <taxon>Cytophagales</taxon>
        <taxon>Persicobacteraceae</taxon>
        <taxon>Persicobacter</taxon>
    </lineage>
</organism>
<feature type="domain" description="DUF7088" evidence="3">
    <location>
        <begin position="21"/>
        <end position="131"/>
    </location>
</feature>
<evidence type="ECO:0000259" key="2">
    <source>
        <dbReference type="Pfam" id="PF09822"/>
    </source>
</evidence>
<gene>
    <name evidence="4" type="primary">gldG</name>
    <name evidence="4" type="ORF">PEDI_10980</name>
</gene>
<keyword evidence="1" id="KW-1133">Transmembrane helix</keyword>
<dbReference type="NCBIfam" id="TIGR03521">
    <property type="entry name" value="GldG"/>
    <property type="match status" value="1"/>
</dbReference>
<protein>
    <submittedName>
        <fullName evidence="4">Gliding motility-associated ABC transporter substrate-binding protein GldG</fullName>
    </submittedName>
</protein>
<dbReference type="Proteomes" id="UP001310022">
    <property type="component" value="Unassembled WGS sequence"/>
</dbReference>
<feature type="transmembrane region" description="Helical" evidence="1">
    <location>
        <begin position="509"/>
        <end position="533"/>
    </location>
</feature>
<keyword evidence="5" id="KW-1185">Reference proteome</keyword>
<sequence>MLAINLNLLVSDYFFQVDLTEEKRYTLSQATKNILTDLDDVVYIDIQLEGDFPAGFKRLNRSIHETLEVFRSYAGDKIQYKFTDPSLAINSKARNQYYQYLADLGIQPTNIHATENGKKIEKMIFPGAIVSYGGQDMGVMLFKGNKSAPPQERLNQSVEGVEYELISAIKKLTNIERKKVAIYNGDRKIKNKALDGLQQALKDDYDLTFIKNMSELSNYHALMMIRPQQHFSDREQYIIDQFVMRGGKLLVFGESFEINTDSLRTDGSAFALQKDLGVADLLFKWGVKVQPNIIQDLNAGTYPIVTGNMGDQPQIQLMPFPYYPLINVFGKNPMVNNLDAVKTAYVSPLDTVKVKGVQKTALMYSSPYSRKVTAPVLIELTNMRGQIDPQKFNQGPIPIAYLLEGNFQSIYKNRFLPAFADQVNFKKESAHNAIVVVGDADILINEVNPQSGEPVALGVDPFSRQDFANADFVRNTLNYLLDENGIIIARNKSVKIRPLDKVKVLEEKLFWQVLNIGFPVLLILIFGIAWYFIRQQRFAKF</sequence>
<dbReference type="AlphaFoldDB" id="A0AAN4VV62"/>
<keyword evidence="1" id="KW-0812">Transmembrane</keyword>
<dbReference type="InterPro" id="IPR019196">
    <property type="entry name" value="ABC_transp_unknown"/>
</dbReference>
<dbReference type="InterPro" id="IPR055396">
    <property type="entry name" value="DUF7088"/>
</dbReference>
<accession>A0AAN4VV62</accession>
<dbReference type="InterPro" id="IPR019863">
    <property type="entry name" value="Motility-assoc_ABC-rel_GldG"/>
</dbReference>
<comment type="caution">
    <text evidence="4">The sequence shown here is derived from an EMBL/GenBank/DDBJ whole genome shotgun (WGS) entry which is preliminary data.</text>
</comment>
<keyword evidence="1" id="KW-0472">Membrane</keyword>
<evidence type="ECO:0000259" key="3">
    <source>
        <dbReference type="Pfam" id="PF23357"/>
    </source>
</evidence>
<evidence type="ECO:0000256" key="1">
    <source>
        <dbReference type="SAM" id="Phobius"/>
    </source>
</evidence>
<proteinExistence type="predicted"/>
<evidence type="ECO:0000313" key="4">
    <source>
        <dbReference type="EMBL" id="GJM60546.1"/>
    </source>
</evidence>
<dbReference type="EMBL" id="BQKE01000001">
    <property type="protein sequence ID" value="GJM60546.1"/>
    <property type="molecule type" value="Genomic_DNA"/>
</dbReference>